<keyword evidence="2" id="KW-0732">Signal</keyword>
<keyword evidence="7" id="KW-1185">Reference proteome</keyword>
<dbReference type="EMBL" id="CAJHJG010003538">
    <property type="protein sequence ID" value="CAD6932827.1"/>
    <property type="molecule type" value="Genomic_DNA"/>
</dbReference>
<reference evidence="5" key="2">
    <citation type="journal article" date="2019" name="IMA Fungus">
        <title>Genome sequencing and comparison of five Tilletia species to identify candidate genes for the detection of regulated species infecting wheat.</title>
        <authorList>
            <person name="Nguyen H.D.T."/>
            <person name="Sultana T."/>
            <person name="Kesanakurti P."/>
            <person name="Hambleton S."/>
        </authorList>
    </citation>
    <scope>NUCLEOTIDE SEQUENCE</scope>
    <source>
        <strain evidence="5">DAOMC 238032</strain>
    </source>
</reference>
<proteinExistence type="predicted"/>
<organism evidence="5 6">
    <name type="scientific">Tilletia caries</name>
    <name type="common">wheat bunt fungus</name>
    <dbReference type="NCBI Taxonomy" id="13290"/>
    <lineage>
        <taxon>Eukaryota</taxon>
        <taxon>Fungi</taxon>
        <taxon>Dikarya</taxon>
        <taxon>Basidiomycota</taxon>
        <taxon>Ustilaginomycotina</taxon>
        <taxon>Exobasidiomycetes</taxon>
        <taxon>Tilletiales</taxon>
        <taxon>Tilletiaceae</taxon>
        <taxon>Tilletia</taxon>
    </lineage>
</organism>
<feature type="domain" description="GH16" evidence="3">
    <location>
        <begin position="101"/>
        <end position="398"/>
    </location>
</feature>
<sequence>MTKFSNLLALLCLLSGSALASVDSPPVFDVRSPGHPGDEVQSHAQEFEARKHGHHHHHHHHHLHHAQQPQKQQPEPEPQPPQVKHGVASVQQQSNAQEDTVQWGNDSRDWKLVVKIDHTNFYEEMNTFVGADPTKGMVRYVSMKEARQHGLVNTDNGQIYMGMSKQKVNGAYLSIRPSTVKTFTEGLVIVKVKHMPAACGSWPAIFTVAPSGNWPGDGEIDIVEGVHSYKSNKMSIHTNPGCHMKDWALPLQLGELGSESSKNCAAYQTDDKGCAIQSQQDDFGAAVNEHGFGMYMMAWDENHGVSVYHSKDLTPDIASGKPDPKTWGKPTSYWPAEGCSPSNYFRKHAAVITNTFGGTWAGNQQVWEWKGTMEKSCKEKTGFGSFWDYVNSGKVDLGEAYWAIEDIQIWQKQRKP</sequence>
<evidence type="ECO:0000256" key="2">
    <source>
        <dbReference type="SAM" id="SignalP"/>
    </source>
</evidence>
<feature type="signal peptide" evidence="2">
    <location>
        <begin position="1"/>
        <end position="20"/>
    </location>
</feature>
<feature type="chain" id="PRO_5043523031" description="GH16 domain-containing protein" evidence="2">
    <location>
        <begin position="21"/>
        <end position="416"/>
    </location>
</feature>
<dbReference type="AlphaFoldDB" id="A0A177VCK3"/>
<dbReference type="PANTHER" id="PTHR10963">
    <property type="entry name" value="GLYCOSYL HYDROLASE-RELATED"/>
    <property type="match status" value="1"/>
</dbReference>
<evidence type="ECO:0000313" key="5">
    <source>
        <dbReference type="EMBL" id="KAE8263039.1"/>
    </source>
</evidence>
<feature type="region of interest" description="Disordered" evidence="1">
    <location>
        <begin position="48"/>
        <end position="104"/>
    </location>
</feature>
<dbReference type="Pfam" id="PF26113">
    <property type="entry name" value="GH16_XgeA"/>
    <property type="match status" value="1"/>
</dbReference>
<evidence type="ECO:0000313" key="7">
    <source>
        <dbReference type="Proteomes" id="UP000836402"/>
    </source>
</evidence>
<dbReference type="InterPro" id="IPR050546">
    <property type="entry name" value="Glycosyl_Hydrlase_16"/>
</dbReference>
<dbReference type="GO" id="GO:0009251">
    <property type="term" value="P:glucan catabolic process"/>
    <property type="evidence" value="ECO:0007669"/>
    <property type="project" value="TreeGrafter"/>
</dbReference>
<dbReference type="InterPro" id="IPR013320">
    <property type="entry name" value="ConA-like_dom_sf"/>
</dbReference>
<dbReference type="EMBL" id="LWDD02000178">
    <property type="protein sequence ID" value="KAE8263039.1"/>
    <property type="molecule type" value="Genomic_DNA"/>
</dbReference>
<dbReference type="InterPro" id="IPR000757">
    <property type="entry name" value="Beta-glucanase-like"/>
</dbReference>
<dbReference type="Gene3D" id="2.60.120.200">
    <property type="match status" value="1"/>
</dbReference>
<protein>
    <recommendedName>
        <fullName evidence="3">GH16 domain-containing protein</fullName>
    </recommendedName>
</protein>
<dbReference type="PANTHER" id="PTHR10963:SF24">
    <property type="entry name" value="GLYCOSIDASE C21B10.07-RELATED"/>
    <property type="match status" value="1"/>
</dbReference>
<dbReference type="GO" id="GO:0004553">
    <property type="term" value="F:hydrolase activity, hydrolyzing O-glycosyl compounds"/>
    <property type="evidence" value="ECO:0007669"/>
    <property type="project" value="InterPro"/>
</dbReference>
<evidence type="ECO:0000313" key="6">
    <source>
        <dbReference type="Proteomes" id="UP000077671"/>
    </source>
</evidence>
<evidence type="ECO:0000313" key="4">
    <source>
        <dbReference type="EMBL" id="CAD6932827.1"/>
    </source>
</evidence>
<evidence type="ECO:0000259" key="3">
    <source>
        <dbReference type="PROSITE" id="PS51762"/>
    </source>
</evidence>
<evidence type="ECO:0000256" key="1">
    <source>
        <dbReference type="SAM" id="MobiDB-lite"/>
    </source>
</evidence>
<comment type="caution">
    <text evidence="5">The sequence shown here is derived from an EMBL/GenBank/DDBJ whole genome shotgun (WGS) entry which is preliminary data.</text>
</comment>
<feature type="compositionally biased region" description="Basic residues" evidence="1">
    <location>
        <begin position="51"/>
        <end position="65"/>
    </location>
</feature>
<gene>
    <name evidence="5" type="ORF">A4X03_0g1978</name>
    <name evidence="4" type="ORF">JKIAZH3_G2625</name>
</gene>
<dbReference type="PROSITE" id="PS51762">
    <property type="entry name" value="GH16_2"/>
    <property type="match status" value="1"/>
</dbReference>
<feature type="compositionally biased region" description="Polar residues" evidence="1">
    <location>
        <begin position="89"/>
        <end position="104"/>
    </location>
</feature>
<dbReference type="Proteomes" id="UP000077671">
    <property type="component" value="Unassembled WGS sequence"/>
</dbReference>
<dbReference type="Proteomes" id="UP000836402">
    <property type="component" value="Unassembled WGS sequence"/>
</dbReference>
<reference evidence="5" key="1">
    <citation type="submission" date="2016-04" db="EMBL/GenBank/DDBJ databases">
        <authorList>
            <person name="Nguyen H.D."/>
            <person name="Kesanakurti P."/>
            <person name="Cullis J."/>
            <person name="Levesque C.A."/>
            <person name="Hambleton S."/>
        </authorList>
    </citation>
    <scope>NUCLEOTIDE SEQUENCE</scope>
    <source>
        <strain evidence="5">DAOMC 238032</strain>
    </source>
</reference>
<reference evidence="4" key="3">
    <citation type="submission" date="2020-10" db="EMBL/GenBank/DDBJ databases">
        <authorList>
            <person name="Sedaghatjoo S."/>
        </authorList>
    </citation>
    <scope>NUCLEOTIDE SEQUENCE</scope>
    <source>
        <strain evidence="4">AZH3</strain>
    </source>
</reference>
<dbReference type="SUPFAM" id="SSF49899">
    <property type="entry name" value="Concanavalin A-like lectins/glucanases"/>
    <property type="match status" value="1"/>
</dbReference>
<name>A0A177VCK3_9BASI</name>
<accession>A0A177VCK3</accession>